<dbReference type="Pfam" id="PF12833">
    <property type="entry name" value="HTH_18"/>
    <property type="match status" value="1"/>
</dbReference>
<dbReference type="Pfam" id="PF12625">
    <property type="entry name" value="Arabinose_bd"/>
    <property type="match status" value="1"/>
</dbReference>
<dbReference type="PANTHER" id="PTHR47894:SF4">
    <property type="entry name" value="HTH-TYPE TRANSCRIPTIONAL REGULATOR GADX"/>
    <property type="match status" value="1"/>
</dbReference>
<dbReference type="SUPFAM" id="SSF46689">
    <property type="entry name" value="Homeodomain-like"/>
    <property type="match status" value="1"/>
</dbReference>
<name>A0ABS5RNW5_9MYCO</name>
<evidence type="ECO:0000313" key="6">
    <source>
        <dbReference type="Proteomes" id="UP001519535"/>
    </source>
</evidence>
<keyword evidence="1" id="KW-0805">Transcription regulation</keyword>
<dbReference type="PANTHER" id="PTHR47894">
    <property type="entry name" value="HTH-TYPE TRANSCRIPTIONAL REGULATOR GADX"/>
    <property type="match status" value="1"/>
</dbReference>
<dbReference type="InterPro" id="IPR009057">
    <property type="entry name" value="Homeodomain-like_sf"/>
</dbReference>
<evidence type="ECO:0000256" key="2">
    <source>
        <dbReference type="ARBA" id="ARBA00023125"/>
    </source>
</evidence>
<keyword evidence="2" id="KW-0238">DNA-binding</keyword>
<organism evidence="5 6">
    <name type="scientific">Mycolicibacter acidiphilus</name>
    <dbReference type="NCBI Taxonomy" id="2835306"/>
    <lineage>
        <taxon>Bacteria</taxon>
        <taxon>Bacillati</taxon>
        <taxon>Actinomycetota</taxon>
        <taxon>Actinomycetes</taxon>
        <taxon>Mycobacteriales</taxon>
        <taxon>Mycobacteriaceae</taxon>
        <taxon>Mycolicibacter</taxon>
    </lineage>
</organism>
<keyword evidence="3" id="KW-0804">Transcription</keyword>
<evidence type="ECO:0000259" key="4">
    <source>
        <dbReference type="PROSITE" id="PS01124"/>
    </source>
</evidence>
<dbReference type="InterPro" id="IPR018060">
    <property type="entry name" value="HTH_AraC"/>
</dbReference>
<dbReference type="InterPro" id="IPR032687">
    <property type="entry name" value="AraC-type_N"/>
</dbReference>
<dbReference type="EMBL" id="JAHCLR010000027">
    <property type="protein sequence ID" value="MBS9534589.1"/>
    <property type="molecule type" value="Genomic_DNA"/>
</dbReference>
<evidence type="ECO:0000256" key="1">
    <source>
        <dbReference type="ARBA" id="ARBA00023015"/>
    </source>
</evidence>
<dbReference type="Proteomes" id="UP001519535">
    <property type="component" value="Unassembled WGS sequence"/>
</dbReference>
<accession>A0ABS5RNW5</accession>
<proteinExistence type="predicted"/>
<feature type="domain" description="HTH araC/xylS-type" evidence="4">
    <location>
        <begin position="232"/>
        <end position="334"/>
    </location>
</feature>
<comment type="caution">
    <text evidence="5">The sequence shown here is derived from an EMBL/GenBank/DDBJ whole genome shotgun (WGS) entry which is preliminary data.</text>
</comment>
<keyword evidence="6" id="KW-1185">Reference proteome</keyword>
<evidence type="ECO:0000313" key="5">
    <source>
        <dbReference type="EMBL" id="MBS9534589.1"/>
    </source>
</evidence>
<dbReference type="PROSITE" id="PS01124">
    <property type="entry name" value="HTH_ARAC_FAMILY_2"/>
    <property type="match status" value="1"/>
</dbReference>
<dbReference type="Gene3D" id="1.10.10.60">
    <property type="entry name" value="Homeodomain-like"/>
    <property type="match status" value="1"/>
</dbReference>
<gene>
    <name evidence="5" type="ORF">KIH27_13425</name>
</gene>
<evidence type="ECO:0000256" key="3">
    <source>
        <dbReference type="ARBA" id="ARBA00023163"/>
    </source>
</evidence>
<reference evidence="5 6" key="1">
    <citation type="submission" date="2021-05" db="EMBL/GenBank/DDBJ databases">
        <title>Mycobacterium acidophilum sp. nov., an extremely acid-tolerant member of the genus Mycobacterium.</title>
        <authorList>
            <person name="Xia J."/>
        </authorList>
    </citation>
    <scope>NUCLEOTIDE SEQUENCE [LARGE SCALE GENOMIC DNA]</scope>
    <source>
        <strain evidence="5 6">M1</strain>
    </source>
</reference>
<protein>
    <submittedName>
        <fullName evidence="5">AraC family transcriptional regulator</fullName>
    </submittedName>
</protein>
<sequence length="341" mass="37376">MEAMVRAAGVRGFAQLVAELGGDPEQFARRFDIPVSALVSGEDLLPITAVDLMMEAAARDLDCPDLGLRLARVQDLSILGPLALAIEASSTVSEVIDCASRFMFVHSPALRVGVEDDPHGRRDVVALTYQKDLTRSPYSPQGAEQGIGLLYQVAVALVGDRLGLRSVEFPHQPVAPLRTYTDFFGTDVRFGSSRAMVRVHRSVLDEEFATGNAVLRQLALDYLASRHTDPETRLATDVQRALAEQVGVTATTIDNVARLFAVHPRTLQRRLAEESTTFEEILDDVRRDHALRYILTTDLPLSQVAVMAGFASQSALSHAVRRWRGVSPRDLRRRAGVGRAP</sequence>
<dbReference type="SMART" id="SM00342">
    <property type="entry name" value="HTH_ARAC"/>
    <property type="match status" value="1"/>
</dbReference>